<feature type="compositionally biased region" description="Low complexity" evidence="3">
    <location>
        <begin position="537"/>
        <end position="548"/>
    </location>
</feature>
<evidence type="ECO:0000313" key="7">
    <source>
        <dbReference type="Proteomes" id="UP001054837"/>
    </source>
</evidence>
<comment type="subcellular location">
    <subcellularLocation>
        <location evidence="1">Endomembrane system</location>
        <topology evidence="1">Peripheral membrane protein</topology>
    </subcellularLocation>
</comment>
<gene>
    <name evidence="6" type="primary">MTMR14</name>
    <name evidence="6" type="ORF">CDAR_49791</name>
</gene>
<accession>A0AAV4W0I7</accession>
<dbReference type="PANTHER" id="PTHR13524">
    <property type="entry name" value="MYOTUBULARIN-RELATED"/>
    <property type="match status" value="1"/>
</dbReference>
<dbReference type="PROSITE" id="PS00383">
    <property type="entry name" value="TYR_PHOSPHATASE_1"/>
    <property type="match status" value="1"/>
</dbReference>
<proteinExistence type="inferred from homology"/>
<feature type="compositionally biased region" description="Low complexity" evidence="3">
    <location>
        <begin position="558"/>
        <end position="567"/>
    </location>
</feature>
<comment type="caution">
    <text evidence="6">The sequence shown here is derived from an EMBL/GenBank/DDBJ whole genome shotgun (WGS) entry which is preliminary data.</text>
</comment>
<evidence type="ECO:0000259" key="5">
    <source>
        <dbReference type="PROSITE" id="PS51339"/>
    </source>
</evidence>
<dbReference type="GO" id="GO:0012505">
    <property type="term" value="C:endomembrane system"/>
    <property type="evidence" value="ECO:0007669"/>
    <property type="project" value="UniProtKB-SubCell"/>
</dbReference>
<dbReference type="GO" id="GO:0004438">
    <property type="term" value="F:phosphatidylinositol-3-phosphate phosphatase activity"/>
    <property type="evidence" value="ECO:0007669"/>
    <property type="project" value="InterPro"/>
</dbReference>
<keyword evidence="7" id="KW-1185">Reference proteome</keyword>
<dbReference type="GO" id="GO:0005737">
    <property type="term" value="C:cytoplasm"/>
    <property type="evidence" value="ECO:0007669"/>
    <property type="project" value="UniProtKB-ARBA"/>
</dbReference>
<dbReference type="AlphaFoldDB" id="A0AAV4W0I7"/>
<dbReference type="Proteomes" id="UP001054837">
    <property type="component" value="Unassembled WGS sequence"/>
</dbReference>
<dbReference type="EMBL" id="BPLQ01013969">
    <property type="protein sequence ID" value="GIY76255.1"/>
    <property type="molecule type" value="Genomic_DNA"/>
</dbReference>
<evidence type="ECO:0000256" key="3">
    <source>
        <dbReference type="SAM" id="MobiDB-lite"/>
    </source>
</evidence>
<reference evidence="6 7" key="1">
    <citation type="submission" date="2021-06" db="EMBL/GenBank/DDBJ databases">
        <title>Caerostris darwini draft genome.</title>
        <authorList>
            <person name="Kono N."/>
            <person name="Arakawa K."/>
        </authorList>
    </citation>
    <scope>NUCLEOTIDE SEQUENCE [LARGE SCALE GENOMIC DNA]</scope>
</reference>
<evidence type="ECO:0000256" key="2">
    <source>
        <dbReference type="ARBA" id="ARBA00007471"/>
    </source>
</evidence>
<name>A0AAV4W0I7_9ARAC</name>
<dbReference type="InterPro" id="IPR029021">
    <property type="entry name" value="Prot-tyrosine_phosphatase-like"/>
</dbReference>
<dbReference type="PROSITE" id="PS50056">
    <property type="entry name" value="TYR_PHOSPHATASE_2"/>
    <property type="match status" value="1"/>
</dbReference>
<evidence type="ECO:0000313" key="6">
    <source>
        <dbReference type="EMBL" id="GIY76255.1"/>
    </source>
</evidence>
<dbReference type="Gene3D" id="3.90.190.10">
    <property type="entry name" value="Protein tyrosine phosphatase superfamily"/>
    <property type="match status" value="1"/>
</dbReference>
<protein>
    <submittedName>
        <fullName evidence="6">Myotubularin-related protein 14</fullName>
    </submittedName>
</protein>
<comment type="similarity">
    <text evidence="2">Belongs to the protein-tyrosine phosphatase family. Non-receptor class myotubularin subfamily.</text>
</comment>
<dbReference type="SUPFAM" id="SSF52799">
    <property type="entry name" value="(Phosphotyrosine protein) phosphatases II"/>
    <property type="match status" value="1"/>
</dbReference>
<dbReference type="InterPro" id="IPR039802">
    <property type="entry name" value="MTMR14"/>
</dbReference>
<feature type="domain" description="Myotubularin phosphatase" evidence="5">
    <location>
        <begin position="27"/>
        <end position="322"/>
    </location>
</feature>
<feature type="region of interest" description="Disordered" evidence="3">
    <location>
        <begin position="537"/>
        <end position="567"/>
    </location>
</feature>
<feature type="domain" description="Tyrosine specific protein phosphatases" evidence="4">
    <location>
        <begin position="283"/>
        <end position="317"/>
    </location>
</feature>
<dbReference type="PROSITE" id="PS51339">
    <property type="entry name" value="PPASE_MYOTUBULARIN"/>
    <property type="match status" value="1"/>
</dbReference>
<sequence>MTNVTADDIEQLLVLFSRKGQYDARTGEQSYDIHRKCEELFEKDYKCCKIENEKGSLSSNYPSQIIIPTAERTKDLDLSKGSSCSPNNFDGTKFKEIANKSNLARCRTRFPVPVILCKGKFVCRSATLACGGEMLWRDMSVCIFNSSATAESEDKATSLSRNAPLFTELRSQDIKLLKELSVNYICDLMVENKKVKYGLKVSSSEKIDKENRYCDFKIVQLPYPGCEFFKKFKDNNYVAEGLMFDWEQNYVDSSLTLPSDSIASILGIHWSNYKVWDLVKLTQNYLKLLLTYIVEGTSSILIHCISGWDRTPLFISLLRLSLWADGQIHSSLSAVEIAYLTLAYDWYLFGHDLPSRLRVGEEILFFCFEFLKFITSDEFSSRKRNRKISSNCADPPLDVLLEESPEKNLINSISTSNLQKFENGCTSIFYTSLESNPDNYSSSMFYSCIDSGDDSDSVKSVKLNVQNDGSSDSDNLPTLVNSIDSLSNQIGLSSSSSPVPVPNARPRFDSLSSLGSWQYVSGTGSLLGSVTSRSSSIEINSNGSNTSSVQENGNVGGSSLSSSSSTSSVSQERIEKLCTVRTLMHRIYRKNKAVTFSHQVHGSGSSLAYLQYCRGTPVNHRGGGGIGTVPSALIILRSSGDHF</sequence>
<dbReference type="PANTHER" id="PTHR13524:SF2">
    <property type="entry name" value="MYOTUBULARIN-RELATED PROTEIN 14"/>
    <property type="match status" value="1"/>
</dbReference>
<evidence type="ECO:0000259" key="4">
    <source>
        <dbReference type="PROSITE" id="PS50056"/>
    </source>
</evidence>
<evidence type="ECO:0000256" key="1">
    <source>
        <dbReference type="ARBA" id="ARBA00004184"/>
    </source>
</evidence>
<dbReference type="InterPro" id="IPR016130">
    <property type="entry name" value="Tyr_Pase_AS"/>
</dbReference>
<dbReference type="InterPro" id="IPR000387">
    <property type="entry name" value="Tyr_Pase_dom"/>
</dbReference>
<dbReference type="InterPro" id="IPR010569">
    <property type="entry name" value="Myotubularin-like_Pase_dom"/>
</dbReference>
<organism evidence="6 7">
    <name type="scientific">Caerostris darwini</name>
    <dbReference type="NCBI Taxonomy" id="1538125"/>
    <lineage>
        <taxon>Eukaryota</taxon>
        <taxon>Metazoa</taxon>
        <taxon>Ecdysozoa</taxon>
        <taxon>Arthropoda</taxon>
        <taxon>Chelicerata</taxon>
        <taxon>Arachnida</taxon>
        <taxon>Araneae</taxon>
        <taxon>Araneomorphae</taxon>
        <taxon>Entelegynae</taxon>
        <taxon>Araneoidea</taxon>
        <taxon>Araneidae</taxon>
        <taxon>Caerostris</taxon>
    </lineage>
</organism>